<gene>
    <name evidence="8" type="ORF">ABFY20_19510</name>
</gene>
<organism evidence="8">
    <name type="scientific">Herbiconiux sp. A18JL235</name>
    <dbReference type="NCBI Taxonomy" id="3152363"/>
    <lineage>
        <taxon>Bacteria</taxon>
        <taxon>Bacillati</taxon>
        <taxon>Actinomycetota</taxon>
        <taxon>Actinomycetes</taxon>
        <taxon>Micrococcales</taxon>
        <taxon>Microbacteriaceae</taxon>
        <taxon>Herbiconiux</taxon>
    </lineage>
</organism>
<feature type="transmembrane region" description="Helical" evidence="6">
    <location>
        <begin position="296"/>
        <end position="313"/>
    </location>
</feature>
<feature type="transmembrane region" description="Helical" evidence="6">
    <location>
        <begin position="38"/>
        <end position="57"/>
    </location>
</feature>
<dbReference type="SUPFAM" id="SSF103473">
    <property type="entry name" value="MFS general substrate transporter"/>
    <property type="match status" value="1"/>
</dbReference>
<keyword evidence="3 6" id="KW-1133">Transmembrane helix</keyword>
<dbReference type="RefSeq" id="WP_368499833.1">
    <property type="nucleotide sequence ID" value="NZ_CP162511.1"/>
</dbReference>
<feature type="transmembrane region" description="Helical" evidence="6">
    <location>
        <begin position="352"/>
        <end position="377"/>
    </location>
</feature>
<proteinExistence type="predicted"/>
<dbReference type="InterPro" id="IPR051788">
    <property type="entry name" value="MFS_Transporter"/>
</dbReference>
<reference evidence="8" key="1">
    <citation type="submission" date="2024-05" db="EMBL/GenBank/DDBJ databases">
        <title>Herbiconiux sp. A18JL235.</title>
        <authorList>
            <person name="Zhang G."/>
        </authorList>
    </citation>
    <scope>NUCLEOTIDE SEQUENCE</scope>
    <source>
        <strain evidence="8">A18JL235</strain>
    </source>
</reference>
<feature type="domain" description="Major facilitator superfamily (MFS) profile" evidence="7">
    <location>
        <begin position="35"/>
        <end position="442"/>
    </location>
</feature>
<feature type="transmembrane region" description="Helical" evidence="6">
    <location>
        <begin position="69"/>
        <end position="89"/>
    </location>
</feature>
<dbReference type="Gene3D" id="1.20.1250.20">
    <property type="entry name" value="MFS general substrate transporter like domains"/>
    <property type="match status" value="2"/>
</dbReference>
<feature type="transmembrane region" description="Helical" evidence="6">
    <location>
        <begin position="195"/>
        <end position="213"/>
    </location>
</feature>
<dbReference type="CDD" id="cd17393">
    <property type="entry name" value="MFS_MosC_like"/>
    <property type="match status" value="1"/>
</dbReference>
<feature type="transmembrane region" description="Helical" evidence="6">
    <location>
        <begin position="101"/>
        <end position="118"/>
    </location>
</feature>
<evidence type="ECO:0000256" key="2">
    <source>
        <dbReference type="ARBA" id="ARBA00022692"/>
    </source>
</evidence>
<feature type="transmembrane region" description="Helical" evidence="6">
    <location>
        <begin position="168"/>
        <end position="189"/>
    </location>
</feature>
<evidence type="ECO:0000256" key="5">
    <source>
        <dbReference type="SAM" id="MobiDB-lite"/>
    </source>
</evidence>
<evidence type="ECO:0000256" key="3">
    <source>
        <dbReference type="ARBA" id="ARBA00022989"/>
    </source>
</evidence>
<evidence type="ECO:0000313" key="8">
    <source>
        <dbReference type="EMBL" id="XDI07467.1"/>
    </source>
</evidence>
<name>A0AB39BMQ1_9MICO</name>
<accession>A0AB39BMQ1</accession>
<keyword evidence="4 6" id="KW-0472">Membrane</keyword>
<feature type="transmembrane region" description="Helical" evidence="6">
    <location>
        <begin position="389"/>
        <end position="410"/>
    </location>
</feature>
<dbReference type="PROSITE" id="PS50850">
    <property type="entry name" value="MFS"/>
    <property type="match status" value="1"/>
</dbReference>
<dbReference type="InterPro" id="IPR020846">
    <property type="entry name" value="MFS_dom"/>
</dbReference>
<feature type="transmembrane region" description="Helical" evidence="6">
    <location>
        <begin position="124"/>
        <end position="147"/>
    </location>
</feature>
<evidence type="ECO:0000256" key="6">
    <source>
        <dbReference type="SAM" id="Phobius"/>
    </source>
</evidence>
<feature type="transmembrane region" description="Helical" evidence="6">
    <location>
        <begin position="257"/>
        <end position="276"/>
    </location>
</feature>
<feature type="transmembrane region" description="Helical" evidence="6">
    <location>
        <begin position="325"/>
        <end position="346"/>
    </location>
</feature>
<evidence type="ECO:0000259" key="7">
    <source>
        <dbReference type="PROSITE" id="PS50850"/>
    </source>
</evidence>
<dbReference type="Pfam" id="PF07690">
    <property type="entry name" value="MFS_1"/>
    <property type="match status" value="1"/>
</dbReference>
<protein>
    <submittedName>
        <fullName evidence="8">MFS transporter</fullName>
    </submittedName>
</protein>
<dbReference type="EMBL" id="CP162511">
    <property type="protein sequence ID" value="XDI07467.1"/>
    <property type="molecule type" value="Genomic_DNA"/>
</dbReference>
<dbReference type="PANTHER" id="PTHR23514">
    <property type="entry name" value="BYPASS OF STOP CODON PROTEIN 6"/>
    <property type="match status" value="1"/>
</dbReference>
<feature type="region of interest" description="Disordered" evidence="5">
    <location>
        <begin position="1"/>
        <end position="23"/>
    </location>
</feature>
<sequence>MVSTPHPSEPSTTSAPPTRSTMTTATLSRPQLTAWRNAIFVVFALSGISLASWVARLPTVRDNLGLDTAQVGILIFAMSAGSVIGLVAAPPIMLRLGARTGMVVALCLVALGCVLIGLGTSVFFTAAVVAVGLALFGFGNGAVDVMMNVEGAAAERAIGKTLMPLMHAFYSFGTVAGAGLGALASLFAVPVAVHLSVIAAVIAVAALVAIRFVPRGAEASEASGATEADAAGSSAAAAPRAGFRERLLGSLVVWKDLRLLAIGVIMLGMAFAEGSANDWLTLAVVDGYDQSNTTGAVVFGLFTVSMTAGRVLGGPVLDRFGRVPVLRVSALLGALGLAVFIFAPALAPMAPWIGYAGTVFWALGCSLGFPVGMSAAADNDDPRVSAARVSAVAIIGYVAFLVGPPVIGLLGHEFGILNGLLLVLALVVLAGLASPAARERHPRPAVKPAASA</sequence>
<dbReference type="GO" id="GO:0022857">
    <property type="term" value="F:transmembrane transporter activity"/>
    <property type="evidence" value="ECO:0007669"/>
    <property type="project" value="InterPro"/>
</dbReference>
<dbReference type="AlphaFoldDB" id="A0AB39BMQ1"/>
<feature type="transmembrane region" description="Helical" evidence="6">
    <location>
        <begin position="416"/>
        <end position="437"/>
    </location>
</feature>
<evidence type="ECO:0000256" key="4">
    <source>
        <dbReference type="ARBA" id="ARBA00023136"/>
    </source>
</evidence>
<dbReference type="GO" id="GO:0005886">
    <property type="term" value="C:plasma membrane"/>
    <property type="evidence" value="ECO:0007669"/>
    <property type="project" value="UniProtKB-SubCell"/>
</dbReference>
<dbReference type="InterPro" id="IPR011701">
    <property type="entry name" value="MFS"/>
</dbReference>
<evidence type="ECO:0000256" key="1">
    <source>
        <dbReference type="ARBA" id="ARBA00004651"/>
    </source>
</evidence>
<dbReference type="InterPro" id="IPR036259">
    <property type="entry name" value="MFS_trans_sf"/>
</dbReference>
<comment type="subcellular location">
    <subcellularLocation>
        <location evidence="1">Cell membrane</location>
        <topology evidence="1">Multi-pass membrane protein</topology>
    </subcellularLocation>
</comment>
<dbReference type="PANTHER" id="PTHR23514:SF13">
    <property type="entry name" value="INNER MEMBRANE PROTEIN YBJJ"/>
    <property type="match status" value="1"/>
</dbReference>
<keyword evidence="2 6" id="KW-0812">Transmembrane</keyword>